<sequence>MLRKRLEKSSRVCTVDEAVIETRVDGQLILNATPSDQRCARSRISMRSTPRIAISGGVLIGVNESTPKTPGFETVNVPPRRSRIEYSPPERARSVVAVPLRVQRGILNRDDGVRGRQPDLGIDANTDIVLLVQNVRLRTSR</sequence>
<evidence type="ECO:0000313" key="3">
    <source>
        <dbReference type="Proteomes" id="UP000011554"/>
    </source>
</evidence>
<organism evidence="2 3">
    <name type="scientific">Natrialba asiatica (strain ATCC 700177 / DSM 12278 / JCM 9576 / FERM P-10747 / NBRC 102637 / 172P1)</name>
    <dbReference type="NCBI Taxonomy" id="29540"/>
    <lineage>
        <taxon>Archaea</taxon>
        <taxon>Methanobacteriati</taxon>
        <taxon>Methanobacteriota</taxon>
        <taxon>Stenosarchaea group</taxon>
        <taxon>Halobacteria</taxon>
        <taxon>Halobacteriales</taxon>
        <taxon>Natrialbaceae</taxon>
        <taxon>Natrialba</taxon>
    </lineage>
</organism>
<feature type="region of interest" description="Disordered" evidence="1">
    <location>
        <begin position="65"/>
        <end position="88"/>
    </location>
</feature>
<dbReference type="Proteomes" id="UP000011554">
    <property type="component" value="Unassembled WGS sequence"/>
</dbReference>
<dbReference type="EMBL" id="AOIO01000007">
    <property type="protein sequence ID" value="ELZ05452.1"/>
    <property type="molecule type" value="Genomic_DNA"/>
</dbReference>
<dbReference type="AntiFam" id="ANF00206">
    <property type="entry name" value="Shadow ORF (opposite sucB)"/>
</dbReference>
<evidence type="ECO:0000256" key="1">
    <source>
        <dbReference type="SAM" id="MobiDB-lite"/>
    </source>
</evidence>
<gene>
    <name evidence="2" type="ORF">C481_01997</name>
</gene>
<dbReference type="AlphaFoldDB" id="M0B4K5"/>
<name>M0B4K5_NATA1</name>
<reference evidence="2 3" key="1">
    <citation type="journal article" date="2014" name="PLoS Genet.">
        <title>Phylogenetically driven sequencing of extremely halophilic archaea reveals strategies for static and dynamic osmo-response.</title>
        <authorList>
            <person name="Becker E.A."/>
            <person name="Seitzer P.M."/>
            <person name="Tritt A."/>
            <person name="Larsen D."/>
            <person name="Krusor M."/>
            <person name="Yao A.I."/>
            <person name="Wu D."/>
            <person name="Madern D."/>
            <person name="Eisen J.A."/>
            <person name="Darling A.E."/>
            <person name="Facciotti M.T."/>
        </authorList>
    </citation>
    <scope>NUCLEOTIDE SEQUENCE [LARGE SCALE GENOMIC DNA]</scope>
    <source>
        <strain evidence="2 3">DSM 12278</strain>
    </source>
</reference>
<protein>
    <submittedName>
        <fullName evidence="2">Uncharacterized protein</fullName>
    </submittedName>
</protein>
<proteinExistence type="predicted"/>
<accession>M0B4K5</accession>
<evidence type="ECO:0000313" key="2">
    <source>
        <dbReference type="EMBL" id="ELZ05452.1"/>
    </source>
</evidence>
<keyword evidence="3" id="KW-1185">Reference proteome</keyword>
<comment type="caution">
    <text evidence="2">The sequence shown here is derived from an EMBL/GenBank/DDBJ whole genome shotgun (WGS) entry which is preliminary data.</text>
</comment>